<name>V5HLA2_9VIBR</name>
<dbReference type="Proteomes" id="UP000017800">
    <property type="component" value="Unassembled WGS sequence"/>
</dbReference>
<comment type="caution">
    <text evidence="1">The sequence shown here is derived from an EMBL/GenBank/DDBJ whole genome shotgun (WGS) entry which is preliminary data.</text>
</comment>
<dbReference type="RefSeq" id="WP_023404314.1">
    <property type="nucleotide sequence ID" value="NZ_BAUJ01000030.1"/>
</dbReference>
<sequence length="271" mass="31442">MTENNEGIEIEESLNSIVFKINELVDDAVSEKRLVPIREAGELEVRGGYQLPFNRDILKATNAYEYSELKSALDELHQQYYALGKDRPYRNMPIFLGDKVTGITIRKNKAYRGYDIEGENAEKMMLLFETDNIPEAKDLIERLSSEGKGLLHLSMEVEELVSCVVCSVYVTEQSLLEYFRTLEISFSRVRYRWLTGTQYRARVTYMDGERKDMRWGVFIVSPPSPLSPRSILYPRPRKLRAKSLNDPMIATRITHIGKVKLREKDEIYLVK</sequence>
<dbReference type="AlphaFoldDB" id="V5HLA2"/>
<reference evidence="1 2" key="2">
    <citation type="submission" date="2013-11" db="EMBL/GenBank/DDBJ databases">
        <title>Whole genome shotgun sequence of Vibrio halioticoli NBRC 102217.</title>
        <authorList>
            <person name="Isaki S."/>
            <person name="Kimura A."/>
            <person name="Ohji S."/>
            <person name="Hosoyama A."/>
            <person name="Fujita N."/>
            <person name="Hashimoto M."/>
            <person name="Hosoyama Y."/>
            <person name="Yamazoe A."/>
        </authorList>
    </citation>
    <scope>NUCLEOTIDE SEQUENCE [LARGE SCALE GENOMIC DNA]</scope>
    <source>
        <strain evidence="1 2">NBRC 102217</strain>
    </source>
</reference>
<proteinExistence type="predicted"/>
<accession>V5HLA2</accession>
<organism evidence="1 2">
    <name type="scientific">Vibrio halioticoli NBRC 102217</name>
    <dbReference type="NCBI Taxonomy" id="1219072"/>
    <lineage>
        <taxon>Bacteria</taxon>
        <taxon>Pseudomonadati</taxon>
        <taxon>Pseudomonadota</taxon>
        <taxon>Gammaproteobacteria</taxon>
        <taxon>Vibrionales</taxon>
        <taxon>Vibrionaceae</taxon>
        <taxon>Vibrio</taxon>
    </lineage>
</organism>
<gene>
    <name evidence="1" type="ORF">VHA01S_030_00350</name>
</gene>
<reference evidence="1 2" key="1">
    <citation type="submission" date="2013-10" db="EMBL/GenBank/DDBJ databases">
        <authorList>
            <person name="Ichikawa N."/>
            <person name="Kimura A."/>
            <person name="Ohji S."/>
            <person name="Hosoyama A."/>
            <person name="Fujita N."/>
        </authorList>
    </citation>
    <scope>NUCLEOTIDE SEQUENCE [LARGE SCALE GENOMIC DNA]</scope>
    <source>
        <strain evidence="1 2">NBRC 102217</strain>
    </source>
</reference>
<dbReference type="EMBL" id="BAUJ01000030">
    <property type="protein sequence ID" value="GAD89960.1"/>
    <property type="molecule type" value="Genomic_DNA"/>
</dbReference>
<evidence type="ECO:0000313" key="1">
    <source>
        <dbReference type="EMBL" id="GAD89960.1"/>
    </source>
</evidence>
<protein>
    <submittedName>
        <fullName evidence="1">Uncharacterized protein</fullName>
    </submittedName>
</protein>
<keyword evidence="2" id="KW-1185">Reference proteome</keyword>
<evidence type="ECO:0000313" key="2">
    <source>
        <dbReference type="Proteomes" id="UP000017800"/>
    </source>
</evidence>